<dbReference type="AlphaFoldDB" id="A0A2W5H0I1"/>
<evidence type="ECO:0000313" key="2">
    <source>
        <dbReference type="Proteomes" id="UP000249645"/>
    </source>
</evidence>
<name>A0A2W5H0I1_9SPHI</name>
<comment type="caution">
    <text evidence="1">The sequence shown here is derived from an EMBL/GenBank/DDBJ whole genome shotgun (WGS) entry which is preliminary data.</text>
</comment>
<evidence type="ECO:0000313" key="1">
    <source>
        <dbReference type="EMBL" id="PZP47599.1"/>
    </source>
</evidence>
<gene>
    <name evidence="1" type="ORF">DI598_10835</name>
</gene>
<protein>
    <submittedName>
        <fullName evidence="1">Uncharacterized protein</fullName>
    </submittedName>
</protein>
<organism evidence="1 2">
    <name type="scientific">Pseudopedobacter saltans</name>
    <dbReference type="NCBI Taxonomy" id="151895"/>
    <lineage>
        <taxon>Bacteria</taxon>
        <taxon>Pseudomonadati</taxon>
        <taxon>Bacteroidota</taxon>
        <taxon>Sphingobacteriia</taxon>
        <taxon>Sphingobacteriales</taxon>
        <taxon>Sphingobacteriaceae</taxon>
        <taxon>Pseudopedobacter</taxon>
    </lineage>
</organism>
<dbReference type="Proteomes" id="UP000249645">
    <property type="component" value="Unassembled WGS sequence"/>
</dbReference>
<proteinExistence type="predicted"/>
<accession>A0A2W5H0I1</accession>
<reference evidence="1 2" key="1">
    <citation type="submission" date="2017-11" db="EMBL/GenBank/DDBJ databases">
        <title>Infants hospitalized years apart are colonized by the same room-sourced microbial strains.</title>
        <authorList>
            <person name="Brooks B."/>
            <person name="Olm M.R."/>
            <person name="Firek B.A."/>
            <person name="Baker R."/>
            <person name="Thomas B.C."/>
            <person name="Morowitz M.J."/>
            <person name="Banfield J.F."/>
        </authorList>
    </citation>
    <scope>NUCLEOTIDE SEQUENCE [LARGE SCALE GENOMIC DNA]</scope>
    <source>
        <strain evidence="1">S2_009_000_R2_76</strain>
    </source>
</reference>
<dbReference type="EMBL" id="QFOI01000188">
    <property type="protein sequence ID" value="PZP47599.1"/>
    <property type="molecule type" value="Genomic_DNA"/>
</dbReference>
<sequence length="81" mass="8806">MNVVFISSSDHDKFNQTEPSQMASVFGAEIKAKLMSLNPDYTTNKIGLTADQFAGALSTDVLNVSLTGPTTFYDGTHVFDR</sequence>